<gene>
    <name evidence="1" type="ORF">EKE94_03305</name>
</gene>
<evidence type="ECO:0000313" key="1">
    <source>
        <dbReference type="EMBL" id="RVV99720.1"/>
    </source>
</evidence>
<dbReference type="RefSeq" id="WP_127905162.1">
    <property type="nucleotide sequence ID" value="NZ_RQXX01000001.1"/>
</dbReference>
<dbReference type="Proteomes" id="UP000285908">
    <property type="component" value="Unassembled WGS sequence"/>
</dbReference>
<dbReference type="AlphaFoldDB" id="A0A438AM37"/>
<dbReference type="OrthoDB" id="7849523at2"/>
<dbReference type="EMBL" id="RQXX01000001">
    <property type="protein sequence ID" value="RVV99720.1"/>
    <property type="molecule type" value="Genomic_DNA"/>
</dbReference>
<protein>
    <submittedName>
        <fullName evidence="1">Uncharacterized protein</fullName>
    </submittedName>
</protein>
<keyword evidence="2" id="KW-1185">Reference proteome</keyword>
<accession>A0A438AM37</accession>
<sequence length="143" mass="15060">MTRVYEGAAVRALYGQLVKDFGGPVAVGAFLGISQGTVSKQTKGEATIGCEHYGPLEDELERFPITDLMDGRRDRMSGQSDVQRLAMIALKETGDLGPAVLDYIATGDPTKLRKEGPEAGSALDQLMQAIIDGHAPAIGKGAA</sequence>
<organism evidence="1 2">
    <name type="scientific">Mesobaculum littorinae</name>
    <dbReference type="NCBI Taxonomy" id="2486419"/>
    <lineage>
        <taxon>Bacteria</taxon>
        <taxon>Pseudomonadati</taxon>
        <taxon>Pseudomonadota</taxon>
        <taxon>Alphaproteobacteria</taxon>
        <taxon>Rhodobacterales</taxon>
        <taxon>Roseobacteraceae</taxon>
        <taxon>Mesobaculum</taxon>
    </lineage>
</organism>
<reference evidence="1 2" key="1">
    <citation type="submission" date="2018-11" db="EMBL/GenBank/DDBJ databases">
        <title>Mesobaculum littorinae gen. nov., sp. nov., isolated from Littorina scabra that represents a novel genus of the order Rhodobacteraceae.</title>
        <authorList>
            <person name="Li F."/>
        </authorList>
    </citation>
    <scope>NUCLEOTIDE SEQUENCE [LARGE SCALE GENOMIC DNA]</scope>
    <source>
        <strain evidence="1 2">M0103</strain>
    </source>
</reference>
<comment type="caution">
    <text evidence="1">The sequence shown here is derived from an EMBL/GenBank/DDBJ whole genome shotgun (WGS) entry which is preliminary data.</text>
</comment>
<proteinExistence type="predicted"/>
<name>A0A438AM37_9RHOB</name>
<evidence type="ECO:0000313" key="2">
    <source>
        <dbReference type="Proteomes" id="UP000285908"/>
    </source>
</evidence>